<dbReference type="AlphaFoldDB" id="A0AA88D8G2"/>
<protein>
    <submittedName>
        <fullName evidence="1">Uncharacterized protein</fullName>
    </submittedName>
</protein>
<gene>
    <name evidence="1" type="ORF">TIFTF001_018956</name>
</gene>
<accession>A0AA88D8G2</accession>
<reference evidence="1" key="1">
    <citation type="submission" date="2023-07" db="EMBL/GenBank/DDBJ databases">
        <title>draft genome sequence of fig (Ficus carica).</title>
        <authorList>
            <person name="Takahashi T."/>
            <person name="Nishimura K."/>
        </authorList>
    </citation>
    <scope>NUCLEOTIDE SEQUENCE</scope>
</reference>
<dbReference type="EMBL" id="BTGU01000032">
    <property type="protein sequence ID" value="GMN49793.1"/>
    <property type="molecule type" value="Genomic_DNA"/>
</dbReference>
<evidence type="ECO:0000313" key="1">
    <source>
        <dbReference type="EMBL" id="GMN49793.1"/>
    </source>
</evidence>
<dbReference type="Proteomes" id="UP001187192">
    <property type="component" value="Unassembled WGS sequence"/>
</dbReference>
<keyword evidence="2" id="KW-1185">Reference proteome</keyword>
<evidence type="ECO:0000313" key="2">
    <source>
        <dbReference type="Proteomes" id="UP001187192"/>
    </source>
</evidence>
<proteinExistence type="predicted"/>
<sequence length="220" mass="24531">MAAQIDGQDEFLCRRPCLVSGGPKVVSDGRKNSPTSSRAPLTTLLAFVGRRMSRGRVLKDDSKHATVRVATTRRRESQHRTVRIVISRISTRNSEISVRIFGISTGAISGSGIVSSKYSVFLIDIDNTVVGEEDKVDDKHGRRSCDGRLLLVAHRAPATLRNRDSEASSWKRDLAGITMGITISFAIPTVARLRSASSWWRLRSTERRSRLLVMEQSRRR</sequence>
<organism evidence="1 2">
    <name type="scientific">Ficus carica</name>
    <name type="common">Common fig</name>
    <dbReference type="NCBI Taxonomy" id="3494"/>
    <lineage>
        <taxon>Eukaryota</taxon>
        <taxon>Viridiplantae</taxon>
        <taxon>Streptophyta</taxon>
        <taxon>Embryophyta</taxon>
        <taxon>Tracheophyta</taxon>
        <taxon>Spermatophyta</taxon>
        <taxon>Magnoliopsida</taxon>
        <taxon>eudicotyledons</taxon>
        <taxon>Gunneridae</taxon>
        <taxon>Pentapetalae</taxon>
        <taxon>rosids</taxon>
        <taxon>fabids</taxon>
        <taxon>Rosales</taxon>
        <taxon>Moraceae</taxon>
        <taxon>Ficeae</taxon>
        <taxon>Ficus</taxon>
    </lineage>
</organism>
<comment type="caution">
    <text evidence="1">The sequence shown here is derived from an EMBL/GenBank/DDBJ whole genome shotgun (WGS) entry which is preliminary data.</text>
</comment>
<name>A0AA88D8G2_FICCA</name>